<reference evidence="2" key="1">
    <citation type="journal article" date="2015" name="Nat. Genet.">
        <title>The genome and transcriptome of the zoonotic hookworm Ancylostoma ceylanicum identify infection-specific gene families.</title>
        <authorList>
            <person name="Schwarz E.M."/>
            <person name="Hu Y."/>
            <person name="Antoshechkin I."/>
            <person name="Miller M.M."/>
            <person name="Sternberg P.W."/>
            <person name="Aroian R.V."/>
        </authorList>
    </citation>
    <scope>NUCLEOTIDE SEQUENCE</scope>
    <source>
        <strain evidence="2">HY135</strain>
    </source>
</reference>
<comment type="caution">
    <text evidence="1">The sequence shown here is derived from an EMBL/GenBank/DDBJ whole genome shotgun (WGS) entry which is preliminary data.</text>
</comment>
<protein>
    <submittedName>
        <fullName evidence="1">Uncharacterized protein</fullName>
    </submittedName>
</protein>
<keyword evidence="2" id="KW-1185">Reference proteome</keyword>
<proteinExistence type="predicted"/>
<gene>
    <name evidence="1" type="primary">Acey_s0121.g983</name>
    <name evidence="1" type="ORF">Y032_0121g983</name>
</gene>
<evidence type="ECO:0000313" key="1">
    <source>
        <dbReference type="EMBL" id="EYB99654.1"/>
    </source>
</evidence>
<dbReference type="Proteomes" id="UP000024635">
    <property type="component" value="Unassembled WGS sequence"/>
</dbReference>
<sequence>MERTSDIITRTSNNVVSSTNWQQKSDELCHSRSNRRKKPNGNSARKICRLAQESLCKFLSGIVITSRLTKRIGRNADYGRAFSIGRSKCTTNDLLNEKKPIFKVRGVYHVEAHSYMHYITSKIGKLNSAASKRG</sequence>
<name>A0A016TAL1_9BILA</name>
<organism evidence="1 2">
    <name type="scientific">Ancylostoma ceylanicum</name>
    <dbReference type="NCBI Taxonomy" id="53326"/>
    <lineage>
        <taxon>Eukaryota</taxon>
        <taxon>Metazoa</taxon>
        <taxon>Ecdysozoa</taxon>
        <taxon>Nematoda</taxon>
        <taxon>Chromadorea</taxon>
        <taxon>Rhabditida</taxon>
        <taxon>Rhabditina</taxon>
        <taxon>Rhabditomorpha</taxon>
        <taxon>Strongyloidea</taxon>
        <taxon>Ancylostomatidae</taxon>
        <taxon>Ancylostomatinae</taxon>
        <taxon>Ancylostoma</taxon>
    </lineage>
</organism>
<dbReference type="AlphaFoldDB" id="A0A016TAL1"/>
<dbReference type="EMBL" id="JARK01001457">
    <property type="protein sequence ID" value="EYB99654.1"/>
    <property type="molecule type" value="Genomic_DNA"/>
</dbReference>
<evidence type="ECO:0000313" key="2">
    <source>
        <dbReference type="Proteomes" id="UP000024635"/>
    </source>
</evidence>
<accession>A0A016TAL1</accession>